<dbReference type="AlphaFoldDB" id="A0A3A6PID4"/>
<name>A0A3A6PID4_9BACL</name>
<dbReference type="RefSeq" id="WP_120106860.1">
    <property type="nucleotide sequence ID" value="NZ_QXQB01000001.1"/>
</dbReference>
<evidence type="ECO:0000313" key="4">
    <source>
        <dbReference type="Proteomes" id="UP000267798"/>
    </source>
</evidence>
<sequence length="292" mass="33064">MGKARDPNRDRAKEFWQEHGGDITNRRIAELLGIDEKKVAVWKQRDKWNVVQQDESNVVQQKKKGAPKGNKNAVGNKGGAPKGNQNAKGNRGGSGGPAGNKKAVRTGEHESIWWDTLDEEEQELLGEIDTDPIRQADESITLLTIRERRMLQRIKKLTEGLTEKERNVLYELKTTKDVAIVHDEKSGHTRKIPVSRDELVKSKVEINTYRKLDDILKLEEALTRVQDKKLKAIELKNRLTATDEEKEVRTAILQIELQQLQGGAGATQSWTEALKEIAERRKAKRAEVTANE</sequence>
<accession>A0A3A6PID4</accession>
<comment type="caution">
    <text evidence="3">The sequence shown here is derived from an EMBL/GenBank/DDBJ whole genome shotgun (WGS) entry which is preliminary data.</text>
</comment>
<dbReference type="InterPro" id="IPR018925">
    <property type="entry name" value="XtmA-like_N"/>
</dbReference>
<dbReference type="EMBL" id="QXQB01000001">
    <property type="protein sequence ID" value="RJX40885.1"/>
    <property type="molecule type" value="Genomic_DNA"/>
</dbReference>
<dbReference type="NCBIfam" id="NF040601">
    <property type="entry name" value="TerS_not_xtmA"/>
    <property type="match status" value="1"/>
</dbReference>
<evidence type="ECO:0000256" key="1">
    <source>
        <dbReference type="SAM" id="MobiDB-lite"/>
    </source>
</evidence>
<proteinExistence type="predicted"/>
<dbReference type="Proteomes" id="UP000267798">
    <property type="component" value="Unassembled WGS sequence"/>
</dbReference>
<gene>
    <name evidence="3" type="ORF">D3P09_02350</name>
</gene>
<keyword evidence="4" id="KW-1185">Reference proteome</keyword>
<dbReference type="Pfam" id="PF10668">
    <property type="entry name" value="Phage_terminase"/>
    <property type="match status" value="1"/>
</dbReference>
<evidence type="ECO:0000313" key="3">
    <source>
        <dbReference type="EMBL" id="RJX40885.1"/>
    </source>
</evidence>
<feature type="compositionally biased region" description="Polar residues" evidence="1">
    <location>
        <begin position="51"/>
        <end position="60"/>
    </location>
</feature>
<evidence type="ECO:0000259" key="2">
    <source>
        <dbReference type="Pfam" id="PF10668"/>
    </source>
</evidence>
<feature type="region of interest" description="Disordered" evidence="1">
    <location>
        <begin position="51"/>
        <end position="105"/>
    </location>
</feature>
<protein>
    <submittedName>
        <fullName evidence="3">Terminase</fullName>
    </submittedName>
</protein>
<dbReference type="OrthoDB" id="7358785at2"/>
<reference evidence="3 4" key="1">
    <citation type="submission" date="2018-09" db="EMBL/GenBank/DDBJ databases">
        <title>Paenibacillus aracenensis nov. sp. isolated from a cave in southern Spain.</title>
        <authorList>
            <person name="Jurado V."/>
            <person name="Gutierrez-Patricio S."/>
            <person name="Gonzalez-Pimentel J.L."/>
            <person name="Miller A.Z."/>
            <person name="Laiz L."/>
            <person name="Saiz-Jimenez C."/>
        </authorList>
    </citation>
    <scope>NUCLEOTIDE SEQUENCE [LARGE SCALE GENOMIC DNA]</scope>
    <source>
        <strain evidence="3 4">JCM 19203</strain>
    </source>
</reference>
<feature type="region of interest" description="Disordered" evidence="1">
    <location>
        <begin position="1"/>
        <end position="22"/>
    </location>
</feature>
<organism evidence="3 4">
    <name type="scientific">Paenibacillus pinisoli</name>
    <dbReference type="NCBI Taxonomy" id="1276110"/>
    <lineage>
        <taxon>Bacteria</taxon>
        <taxon>Bacillati</taxon>
        <taxon>Bacillota</taxon>
        <taxon>Bacilli</taxon>
        <taxon>Bacillales</taxon>
        <taxon>Paenibacillaceae</taxon>
        <taxon>Paenibacillus</taxon>
    </lineage>
</organism>
<feature type="domain" description="PBSX phage terminase small subunit-like N-terminal" evidence="2">
    <location>
        <begin position="1"/>
        <end position="65"/>
    </location>
</feature>